<keyword evidence="5" id="KW-0732">Signal</keyword>
<evidence type="ECO:0000259" key="13">
    <source>
        <dbReference type="Pfam" id="PF07715"/>
    </source>
</evidence>
<evidence type="ECO:0008006" key="16">
    <source>
        <dbReference type="Google" id="ProtNLM"/>
    </source>
</evidence>
<dbReference type="SUPFAM" id="SSF56935">
    <property type="entry name" value="Porins"/>
    <property type="match status" value="1"/>
</dbReference>
<protein>
    <recommendedName>
        <fullName evidence="16">TonB-dependent receptor</fullName>
    </recommendedName>
</protein>
<keyword evidence="6 11" id="KW-0798">TonB box</keyword>
<dbReference type="PANTHER" id="PTHR30069:SF29">
    <property type="entry name" value="HEMOGLOBIN AND HEMOGLOBIN-HAPTOGLOBIN-BINDING PROTEIN 1-RELATED"/>
    <property type="match status" value="1"/>
</dbReference>
<dbReference type="STRING" id="1913577.LPB144_04470"/>
<dbReference type="InterPro" id="IPR037066">
    <property type="entry name" value="Plug_dom_sf"/>
</dbReference>
<dbReference type="EMBL" id="CP018153">
    <property type="protein sequence ID" value="APG59712.1"/>
    <property type="molecule type" value="Genomic_DNA"/>
</dbReference>
<keyword evidence="4 10" id="KW-0812">Transmembrane</keyword>
<proteinExistence type="inferred from homology"/>
<evidence type="ECO:0000256" key="4">
    <source>
        <dbReference type="ARBA" id="ARBA00022692"/>
    </source>
</evidence>
<dbReference type="RefSeq" id="WP_072552365.1">
    <property type="nucleotide sequence ID" value="NZ_CP018153.1"/>
</dbReference>
<evidence type="ECO:0000259" key="12">
    <source>
        <dbReference type="Pfam" id="PF00593"/>
    </source>
</evidence>
<gene>
    <name evidence="14" type="ORF">LPB144_04470</name>
</gene>
<dbReference type="PROSITE" id="PS52016">
    <property type="entry name" value="TONB_DEPENDENT_REC_3"/>
    <property type="match status" value="1"/>
</dbReference>
<dbReference type="InterPro" id="IPR039426">
    <property type="entry name" value="TonB-dep_rcpt-like"/>
</dbReference>
<dbReference type="Gene3D" id="2.170.130.10">
    <property type="entry name" value="TonB-dependent receptor, plug domain"/>
    <property type="match status" value="1"/>
</dbReference>
<dbReference type="Pfam" id="PF07715">
    <property type="entry name" value="Plug"/>
    <property type="match status" value="1"/>
</dbReference>
<evidence type="ECO:0000256" key="8">
    <source>
        <dbReference type="ARBA" id="ARBA00023170"/>
    </source>
</evidence>
<sequence length="609" mass="69045">MSKKITFSFIIMLLCIHVCRAQQDSINWLNEIRLSDVKLNTNSDGQLVKKLEDSLIYSNDALLTSLLKINTPFYFREYGNGMLSSVSVRGTGASQTAVVWNGININSQFTGQTDFNTINTRGFDNVSLRPGGGSVVYGSGAIGGSIHLNNDLDFSGVNSNSFNISYGSFETYQANYQGSFSNDKTSLKLSAAWLDSANDYEYTGTDRFNENGDFYNMSFNASIGHWLNDNNILKVHSAYYEGERGFSGTLLIPSKSKFIDLNSRNLFEWKSFLNDFTSSLKVAWLEENFKYYENRETEDHSFGNAKTGLIKYNLGYEFSEDKQLDFIADYSNIRGEGTGIENASRNTTGFSLLWKQELDKTSYQLSLRKEFNDEFKSPLLFSAGLNYRFTESYSLRFNTSRNFRVPGFNDLYWLQGGNTELVPETSLQAEIGTQIIYNDFEFNLTTYFIDIKDLIRWVPDANGLWRPLNTDHVRNYGVEFFGSWTGTFIDNPLHVNTSYAYTRSTDQASGNQLIYTPYHKLTSSVNYQIDRLSVLAEYIFNGGIYTSSDNFYTLDSYGLTNMGVGYKISSIPEISLNLKADNLLNKEYQSLPGRIMPGTSIKSTLIIKF</sequence>
<evidence type="ECO:0000256" key="11">
    <source>
        <dbReference type="RuleBase" id="RU003357"/>
    </source>
</evidence>
<keyword evidence="7 10" id="KW-0472">Membrane</keyword>
<dbReference type="GO" id="GO:0044718">
    <property type="term" value="P:siderophore transmembrane transport"/>
    <property type="evidence" value="ECO:0007669"/>
    <property type="project" value="TreeGrafter"/>
</dbReference>
<keyword evidence="3 10" id="KW-1134">Transmembrane beta strand</keyword>
<evidence type="ECO:0000256" key="10">
    <source>
        <dbReference type="PROSITE-ProRule" id="PRU01360"/>
    </source>
</evidence>
<accession>A0A1L3J3N2</accession>
<feature type="domain" description="TonB-dependent receptor plug" evidence="13">
    <location>
        <begin position="66"/>
        <end position="144"/>
    </location>
</feature>
<keyword evidence="9 10" id="KW-0998">Cell outer membrane</keyword>
<dbReference type="GO" id="GO:0009279">
    <property type="term" value="C:cell outer membrane"/>
    <property type="evidence" value="ECO:0007669"/>
    <property type="project" value="UniProtKB-SubCell"/>
</dbReference>
<dbReference type="InterPro" id="IPR036942">
    <property type="entry name" value="Beta-barrel_TonB_sf"/>
</dbReference>
<reference evidence="14 15" key="1">
    <citation type="submission" date="2016-11" db="EMBL/GenBank/DDBJ databases">
        <title>Gramella sp. LPB0144 isolated from marine environment.</title>
        <authorList>
            <person name="Kim E."/>
            <person name="Yi H."/>
        </authorList>
    </citation>
    <scope>NUCLEOTIDE SEQUENCE [LARGE SCALE GENOMIC DNA]</scope>
    <source>
        <strain evidence="14 15">LPB0144</strain>
    </source>
</reference>
<keyword evidence="8" id="KW-0675">Receptor</keyword>
<dbReference type="Gene3D" id="2.40.170.20">
    <property type="entry name" value="TonB-dependent receptor, beta-barrel domain"/>
    <property type="match status" value="1"/>
</dbReference>
<dbReference type="InterPro" id="IPR000531">
    <property type="entry name" value="Beta-barrel_TonB"/>
</dbReference>
<evidence type="ECO:0000256" key="1">
    <source>
        <dbReference type="ARBA" id="ARBA00004571"/>
    </source>
</evidence>
<dbReference type="AlphaFoldDB" id="A0A1L3J3N2"/>
<evidence type="ECO:0000256" key="9">
    <source>
        <dbReference type="ARBA" id="ARBA00023237"/>
    </source>
</evidence>
<dbReference type="KEGG" id="grl:LPB144_04470"/>
<evidence type="ECO:0000256" key="5">
    <source>
        <dbReference type="ARBA" id="ARBA00022729"/>
    </source>
</evidence>
<dbReference type="Proteomes" id="UP000182510">
    <property type="component" value="Chromosome"/>
</dbReference>
<dbReference type="GO" id="GO:0015344">
    <property type="term" value="F:siderophore uptake transmembrane transporter activity"/>
    <property type="evidence" value="ECO:0007669"/>
    <property type="project" value="TreeGrafter"/>
</dbReference>
<evidence type="ECO:0000313" key="15">
    <source>
        <dbReference type="Proteomes" id="UP000182510"/>
    </source>
</evidence>
<feature type="domain" description="TonB-dependent receptor-like beta-barrel" evidence="12">
    <location>
        <begin position="161"/>
        <end position="583"/>
    </location>
</feature>
<comment type="similarity">
    <text evidence="10 11">Belongs to the TonB-dependent receptor family.</text>
</comment>
<dbReference type="PANTHER" id="PTHR30069">
    <property type="entry name" value="TONB-DEPENDENT OUTER MEMBRANE RECEPTOR"/>
    <property type="match status" value="1"/>
</dbReference>
<evidence type="ECO:0000256" key="6">
    <source>
        <dbReference type="ARBA" id="ARBA00023077"/>
    </source>
</evidence>
<evidence type="ECO:0000256" key="7">
    <source>
        <dbReference type="ARBA" id="ARBA00023136"/>
    </source>
</evidence>
<keyword evidence="15" id="KW-1185">Reference proteome</keyword>
<evidence type="ECO:0000256" key="2">
    <source>
        <dbReference type="ARBA" id="ARBA00022448"/>
    </source>
</evidence>
<organism evidence="14 15">
    <name type="scientific">Christiangramia salexigens</name>
    <dbReference type="NCBI Taxonomy" id="1913577"/>
    <lineage>
        <taxon>Bacteria</taxon>
        <taxon>Pseudomonadati</taxon>
        <taxon>Bacteroidota</taxon>
        <taxon>Flavobacteriia</taxon>
        <taxon>Flavobacteriales</taxon>
        <taxon>Flavobacteriaceae</taxon>
        <taxon>Christiangramia</taxon>
    </lineage>
</organism>
<dbReference type="InterPro" id="IPR012910">
    <property type="entry name" value="Plug_dom"/>
</dbReference>
<dbReference type="Pfam" id="PF00593">
    <property type="entry name" value="TonB_dep_Rec_b-barrel"/>
    <property type="match status" value="1"/>
</dbReference>
<comment type="subcellular location">
    <subcellularLocation>
        <location evidence="1 10">Cell outer membrane</location>
        <topology evidence="1 10">Multi-pass membrane protein</topology>
    </subcellularLocation>
</comment>
<evidence type="ECO:0000313" key="14">
    <source>
        <dbReference type="EMBL" id="APG59712.1"/>
    </source>
</evidence>
<name>A0A1L3J3N2_9FLAO</name>
<evidence type="ECO:0000256" key="3">
    <source>
        <dbReference type="ARBA" id="ARBA00022452"/>
    </source>
</evidence>
<keyword evidence="2 10" id="KW-0813">Transport</keyword>